<gene>
    <name evidence="5" type="ORF">DXB65_21865</name>
</gene>
<dbReference type="InterPro" id="IPR006710">
    <property type="entry name" value="Glyco_hydro_43"/>
</dbReference>
<name>A0A3E5B0J5_9BACE</name>
<organism evidence="5 6">
    <name type="scientific">Bacteroides oleiciplenus</name>
    <dbReference type="NCBI Taxonomy" id="626931"/>
    <lineage>
        <taxon>Bacteria</taxon>
        <taxon>Pseudomonadati</taxon>
        <taxon>Bacteroidota</taxon>
        <taxon>Bacteroidia</taxon>
        <taxon>Bacteroidales</taxon>
        <taxon>Bacteroidaceae</taxon>
        <taxon>Bacteroides</taxon>
    </lineage>
</organism>
<dbReference type="EMBL" id="QSUL01000022">
    <property type="protein sequence ID" value="RGN31099.1"/>
    <property type="molecule type" value="Genomic_DNA"/>
</dbReference>
<proteinExistence type="inferred from homology"/>
<keyword evidence="4" id="KW-0326">Glycosidase</keyword>
<dbReference type="PANTHER" id="PTHR43817:SF1">
    <property type="entry name" value="HYDROLASE, FAMILY 43, PUTATIVE (AFU_ORTHOLOGUE AFUA_3G01660)-RELATED"/>
    <property type="match status" value="1"/>
</dbReference>
<comment type="caution">
    <text evidence="5">The sequence shown here is derived from an EMBL/GenBank/DDBJ whole genome shotgun (WGS) entry which is preliminary data.</text>
</comment>
<dbReference type="PANTHER" id="PTHR43817">
    <property type="entry name" value="GLYCOSYL HYDROLASE"/>
    <property type="match status" value="1"/>
</dbReference>
<sequence>MVAQENGAQANAGEAPRVVCYTRTKVATKLGNALHLGYSEDGRYYVALNNDACVMALRKVDNEPGLTEEQKIPGVMKTLTAPYLFRMKEGGFGVVALRTDQNGISDVSATGSFLFIKSRDLVHYEPEQLCRLPVSEMLEAVSCEYDEAVGKYRVRWMIKGKVFQSHTADFLRFSPVKAVPKLDGVQEKITGDQHNFLNACFGNSLALTVEEGKYLKNKLGRIVNVGVLPLEMSVPVSPSVISDIRKKRATLLYSDGSRAEKRVIWNEEDLKSLTSATPGTYAVRGKIFQYSFNYPVSMSNCADPNILYYQGKYYMVSTYEVEWNRIPIRCSDTLDGLTDANHRWKEAVLIQGEGPHWAPELHVIGSRLYMLLAIIKGDKGVQAYMMQLKENGDPMKPEDWSTPIRVVKSDGSPIYTDGKTEGLSLDMTYIEDGGKSYVCWSDRKKCFVNGKDVDPGPVLRIATVDPKEPWKLTSTPSVIGSEAYSWSFCIRPLQLAEGPFVLESKDDNIYMVYSGGGVTGGNYEVGMLTARKGSNLLDPASWSNSPRPWMNNGSPVSQVGPGHNSFVRDEYGDLYNVYHSGHRPRHTSVCPVHFRFDGSPVIDMAPYEEVNPNLQQVEMRVRLISPSK</sequence>
<evidence type="ECO:0000313" key="6">
    <source>
        <dbReference type="Proteomes" id="UP000260983"/>
    </source>
</evidence>
<evidence type="ECO:0000256" key="1">
    <source>
        <dbReference type="ARBA" id="ARBA00009865"/>
    </source>
</evidence>
<evidence type="ECO:0008006" key="7">
    <source>
        <dbReference type="Google" id="ProtNLM"/>
    </source>
</evidence>
<evidence type="ECO:0000256" key="3">
    <source>
        <dbReference type="ARBA" id="ARBA00022801"/>
    </source>
</evidence>
<evidence type="ECO:0000256" key="2">
    <source>
        <dbReference type="ARBA" id="ARBA00022729"/>
    </source>
</evidence>
<dbReference type="GO" id="GO:0004553">
    <property type="term" value="F:hydrolase activity, hydrolyzing O-glycosyl compounds"/>
    <property type="evidence" value="ECO:0007669"/>
    <property type="project" value="InterPro"/>
</dbReference>
<comment type="similarity">
    <text evidence="1">Belongs to the glycosyl hydrolase 43 family.</text>
</comment>
<dbReference type="Proteomes" id="UP000260983">
    <property type="component" value="Unassembled WGS sequence"/>
</dbReference>
<dbReference type="CDD" id="cd18818">
    <property type="entry name" value="GH43_GbtXyl43B-like"/>
    <property type="match status" value="1"/>
</dbReference>
<dbReference type="InterPro" id="IPR023296">
    <property type="entry name" value="Glyco_hydro_beta-prop_sf"/>
</dbReference>
<dbReference type="GO" id="GO:0005975">
    <property type="term" value="P:carbohydrate metabolic process"/>
    <property type="evidence" value="ECO:0007669"/>
    <property type="project" value="InterPro"/>
</dbReference>
<accession>A0A3E5B0J5</accession>
<evidence type="ECO:0000256" key="4">
    <source>
        <dbReference type="ARBA" id="ARBA00023295"/>
    </source>
</evidence>
<dbReference type="Gene3D" id="2.115.10.20">
    <property type="entry name" value="Glycosyl hydrolase domain, family 43"/>
    <property type="match status" value="1"/>
</dbReference>
<dbReference type="Pfam" id="PF04616">
    <property type="entry name" value="Glyco_hydro_43"/>
    <property type="match status" value="1"/>
</dbReference>
<evidence type="ECO:0000313" key="5">
    <source>
        <dbReference type="EMBL" id="RGN31099.1"/>
    </source>
</evidence>
<reference evidence="5 6" key="1">
    <citation type="submission" date="2018-08" db="EMBL/GenBank/DDBJ databases">
        <title>A genome reference for cultivated species of the human gut microbiota.</title>
        <authorList>
            <person name="Zou Y."/>
            <person name="Xue W."/>
            <person name="Luo G."/>
        </authorList>
    </citation>
    <scope>NUCLEOTIDE SEQUENCE [LARGE SCALE GENOMIC DNA]</scope>
    <source>
        <strain evidence="5 6">OM05-15BH</strain>
    </source>
</reference>
<dbReference type="AlphaFoldDB" id="A0A3E5B0J5"/>
<keyword evidence="3" id="KW-0378">Hydrolase</keyword>
<keyword evidence="2" id="KW-0732">Signal</keyword>
<dbReference type="SUPFAM" id="SSF75005">
    <property type="entry name" value="Arabinanase/levansucrase/invertase"/>
    <property type="match status" value="1"/>
</dbReference>
<protein>
    <recommendedName>
        <fullName evidence="7">Glycosyl hydrolase</fullName>
    </recommendedName>
</protein>